<evidence type="ECO:0000256" key="4">
    <source>
        <dbReference type="PROSITE-ProRule" id="PRU00169"/>
    </source>
</evidence>
<evidence type="ECO:0000256" key="2">
    <source>
        <dbReference type="ARBA" id="ARBA00023002"/>
    </source>
</evidence>
<dbReference type="PATRIC" id="fig|1807.13.peg.171"/>
<evidence type="ECO:0000256" key="1">
    <source>
        <dbReference type="ARBA" id="ARBA00022630"/>
    </source>
</evidence>
<evidence type="ECO:0000256" key="3">
    <source>
        <dbReference type="ARBA" id="ARBA00048132"/>
    </source>
</evidence>
<dbReference type="PROSITE" id="PS50110">
    <property type="entry name" value="RESPONSE_REGULATORY"/>
    <property type="match status" value="1"/>
</dbReference>
<keyword evidence="7" id="KW-1185">Reference proteome</keyword>
<name>A0A0M2JZ14_9MYCO</name>
<keyword evidence="1" id="KW-0285">Flavoprotein</keyword>
<dbReference type="InterPro" id="IPR050097">
    <property type="entry name" value="Ferredoxin-NADP_redctase_2"/>
</dbReference>
<dbReference type="InterPro" id="IPR023753">
    <property type="entry name" value="FAD/NAD-binding_dom"/>
</dbReference>
<dbReference type="GO" id="GO:0000160">
    <property type="term" value="P:phosphorelay signal transduction system"/>
    <property type="evidence" value="ECO:0007669"/>
    <property type="project" value="InterPro"/>
</dbReference>
<dbReference type="InterPro" id="IPR036188">
    <property type="entry name" value="FAD/NAD-bd_sf"/>
</dbReference>
<keyword evidence="2" id="KW-0560">Oxidoreductase</keyword>
<dbReference type="Pfam" id="PF07992">
    <property type="entry name" value="Pyr_redox_2"/>
    <property type="match status" value="1"/>
</dbReference>
<dbReference type="SUPFAM" id="SSF52172">
    <property type="entry name" value="CheY-like"/>
    <property type="match status" value="1"/>
</dbReference>
<reference evidence="6 7" key="1">
    <citation type="journal article" date="2015" name="Genome Announc.">
        <title>Draft Genome Sequence of Mycobacterium obuense Strain UC1, Isolated from Patient Sputum.</title>
        <authorList>
            <person name="Greninger A.L."/>
            <person name="Cunningham G."/>
            <person name="Hsu E.D."/>
            <person name="Yu J.M."/>
            <person name="Chiu C.Y."/>
            <person name="Miller S."/>
        </authorList>
    </citation>
    <scope>NUCLEOTIDE SEQUENCE [LARGE SCALE GENOMIC DNA]</scope>
    <source>
        <strain evidence="6 7">UC1</strain>
    </source>
</reference>
<dbReference type="GO" id="GO:0004791">
    <property type="term" value="F:thioredoxin-disulfide reductase (NADPH) activity"/>
    <property type="evidence" value="ECO:0007669"/>
    <property type="project" value="UniProtKB-EC"/>
</dbReference>
<dbReference type="Gene3D" id="3.50.50.60">
    <property type="entry name" value="FAD/NAD(P)-binding domain"/>
    <property type="match status" value="2"/>
</dbReference>
<keyword evidence="4" id="KW-0597">Phosphoprotein</keyword>
<dbReference type="STRING" id="1807.MOBUDSM44075_04448"/>
<sequence>MTGSAAAPRKPVILTVDDDPAVSRAVARDLRRHYGEKFRIVRAESGPDALETLNELKLRGETVAVFVADYRMPQMSGIEFLEAAMDIFPMARRVLLTAYADTHAAIDAINVVDLDHYLLKPWDPPEEKLYPVIDALIEAWRATGERAIPHTKIIGHPWNARSSEVREFLARNRLFYTWFRSDEPKGAALLEAAGQDGLTLPVVITEQGETLVDPTDAELAATLGLTTTPSGDFYDLVVIGGGPAGLAAAVYGASEGLKTVLIERTATGGQAGQSSRIENYLGFPDGLSGAQLAERARRQAEKFDAELITAAEVVALEVDGNARTVHLSDGRAIGTRAVILAMGVEYRQLPAEGCEILTGAGVYYGATTSVASECDDDEVYVIGGANSAGQAAMFLSRTAKSVTIVSRRTLEDSMSHYLVQQIRAQDNIKEMPNTVVHAVKGDGHLEGICLEHRDTGEREEFACGRMFIFIGAEPRTDWLDGVVVRDGHGFIVAGPDLRDVSGWTLDRPPHHLETSVPGVFVAGDVRAESAKRVAAAVGEGSMAVMLVHRYLAET</sequence>
<proteinExistence type="predicted"/>
<dbReference type="OrthoDB" id="109585at2"/>
<evidence type="ECO:0000259" key="5">
    <source>
        <dbReference type="PROSITE" id="PS50110"/>
    </source>
</evidence>
<accession>A0A0M2JZ14</accession>
<evidence type="ECO:0000313" key="6">
    <source>
        <dbReference type="EMBL" id="KKF02343.1"/>
    </source>
</evidence>
<dbReference type="AlphaFoldDB" id="A0A0M2JZ14"/>
<feature type="modified residue" description="4-aspartylphosphate" evidence="4">
    <location>
        <position position="69"/>
    </location>
</feature>
<comment type="caution">
    <text evidence="6">The sequence shown here is derived from an EMBL/GenBank/DDBJ whole genome shotgun (WGS) entry which is preliminary data.</text>
</comment>
<dbReference type="Pfam" id="PF00072">
    <property type="entry name" value="Response_reg"/>
    <property type="match status" value="1"/>
</dbReference>
<comment type="catalytic activity">
    <reaction evidence="3">
        <text>[thioredoxin]-dithiol + NADP(+) = [thioredoxin]-disulfide + NADPH + H(+)</text>
        <dbReference type="Rhea" id="RHEA:20345"/>
        <dbReference type="Rhea" id="RHEA-COMP:10698"/>
        <dbReference type="Rhea" id="RHEA-COMP:10700"/>
        <dbReference type="ChEBI" id="CHEBI:15378"/>
        <dbReference type="ChEBI" id="CHEBI:29950"/>
        <dbReference type="ChEBI" id="CHEBI:50058"/>
        <dbReference type="ChEBI" id="CHEBI:57783"/>
        <dbReference type="ChEBI" id="CHEBI:58349"/>
        <dbReference type="EC" id="1.8.1.9"/>
    </reaction>
</comment>
<dbReference type="PRINTS" id="PR00469">
    <property type="entry name" value="PNDRDTASEII"/>
</dbReference>
<dbReference type="EMBL" id="LAUZ02000001">
    <property type="protein sequence ID" value="KKF02343.1"/>
    <property type="molecule type" value="Genomic_DNA"/>
</dbReference>
<dbReference type="RefSeq" id="WP_046362736.1">
    <property type="nucleotide sequence ID" value="NZ_CALTXN010000001.1"/>
</dbReference>
<dbReference type="InterPro" id="IPR011006">
    <property type="entry name" value="CheY-like_superfamily"/>
</dbReference>
<dbReference type="PANTHER" id="PTHR48105">
    <property type="entry name" value="THIOREDOXIN REDUCTASE 1-RELATED-RELATED"/>
    <property type="match status" value="1"/>
</dbReference>
<protein>
    <submittedName>
        <fullName evidence="6">Chemotaxis protein CheY</fullName>
    </submittedName>
</protein>
<evidence type="ECO:0000313" key="7">
    <source>
        <dbReference type="Proteomes" id="UP000034150"/>
    </source>
</evidence>
<dbReference type="SUPFAM" id="SSF51905">
    <property type="entry name" value="FAD/NAD(P)-binding domain"/>
    <property type="match status" value="1"/>
</dbReference>
<dbReference type="Gene3D" id="3.40.50.2300">
    <property type="match status" value="1"/>
</dbReference>
<dbReference type="Proteomes" id="UP000034150">
    <property type="component" value="Unassembled WGS sequence"/>
</dbReference>
<dbReference type="SMART" id="SM00448">
    <property type="entry name" value="REC"/>
    <property type="match status" value="1"/>
</dbReference>
<feature type="domain" description="Response regulatory" evidence="5">
    <location>
        <begin position="12"/>
        <end position="135"/>
    </location>
</feature>
<organism evidence="6 7">
    <name type="scientific">Mycolicibacterium obuense</name>
    <dbReference type="NCBI Taxonomy" id="1807"/>
    <lineage>
        <taxon>Bacteria</taxon>
        <taxon>Bacillati</taxon>
        <taxon>Actinomycetota</taxon>
        <taxon>Actinomycetes</taxon>
        <taxon>Mycobacteriales</taxon>
        <taxon>Mycobacteriaceae</taxon>
        <taxon>Mycolicibacterium</taxon>
    </lineage>
</organism>
<dbReference type="PRINTS" id="PR00368">
    <property type="entry name" value="FADPNR"/>
</dbReference>
<gene>
    <name evidence="6" type="ORF">WN67_09200</name>
</gene>
<dbReference type="InterPro" id="IPR001789">
    <property type="entry name" value="Sig_transdc_resp-reg_receiver"/>
</dbReference>